<name>A0ABW7MSN6_9FLAO</name>
<dbReference type="InterPro" id="IPR029063">
    <property type="entry name" value="SAM-dependent_MTases_sf"/>
</dbReference>
<evidence type="ECO:0008006" key="3">
    <source>
        <dbReference type="Google" id="ProtNLM"/>
    </source>
</evidence>
<reference evidence="1 2" key="1">
    <citation type="submission" date="2024-02" db="EMBL/GenBank/DDBJ databases">
        <title>A Gaetbulibacter species isolated from tidal flats and genomic insights of their niches.</title>
        <authorList>
            <person name="Ye Y."/>
        </authorList>
    </citation>
    <scope>NUCLEOTIDE SEQUENCE [LARGE SCALE GENOMIC DNA]</scope>
    <source>
        <strain evidence="1 2">KEM-8</strain>
    </source>
</reference>
<keyword evidence="2" id="KW-1185">Reference proteome</keyword>
<sequence length="217" mass="25246">MSKFLIKKIAEENYKFFCELNGSDYIASEFALFTILNLIQKFKIKSVLELGMGIGSVSDTILKCSKEKKESLSYYGTELNEFCLSVLPINVKYFNDVKLFDELKSIDNKTFDLIIIDGLDNSLHQIKNYVKTHTILFVEGDRSIQTQTLKSLFPKHYYVNVITLKKNPTYVHGGNSFENYLGGGQLIFINPTFLMKIYWFKEKVFTYVKRKVRKFNN</sequence>
<proteinExistence type="predicted"/>
<dbReference type="EMBL" id="JBAWKC010000004">
    <property type="protein sequence ID" value="MFH6769640.1"/>
    <property type="molecule type" value="Genomic_DNA"/>
</dbReference>
<comment type="caution">
    <text evidence="1">The sequence shown here is derived from an EMBL/GenBank/DDBJ whole genome shotgun (WGS) entry which is preliminary data.</text>
</comment>
<evidence type="ECO:0000313" key="2">
    <source>
        <dbReference type="Proteomes" id="UP001610104"/>
    </source>
</evidence>
<accession>A0ABW7MSN6</accession>
<protein>
    <recommendedName>
        <fullName evidence="3">Methyltransferase family protein</fullName>
    </recommendedName>
</protein>
<evidence type="ECO:0000313" key="1">
    <source>
        <dbReference type="EMBL" id="MFH6769640.1"/>
    </source>
</evidence>
<dbReference type="Proteomes" id="UP001610104">
    <property type="component" value="Unassembled WGS sequence"/>
</dbReference>
<dbReference type="SUPFAM" id="SSF53335">
    <property type="entry name" value="S-adenosyl-L-methionine-dependent methyltransferases"/>
    <property type="match status" value="1"/>
</dbReference>
<organism evidence="1 2">
    <name type="scientific">Gaetbulibacter aquiaggeris</name>
    <dbReference type="NCBI Taxonomy" id="1735373"/>
    <lineage>
        <taxon>Bacteria</taxon>
        <taxon>Pseudomonadati</taxon>
        <taxon>Bacteroidota</taxon>
        <taxon>Flavobacteriia</taxon>
        <taxon>Flavobacteriales</taxon>
        <taxon>Flavobacteriaceae</taxon>
        <taxon>Gaetbulibacter</taxon>
    </lineage>
</organism>
<dbReference type="Gene3D" id="3.40.50.150">
    <property type="entry name" value="Vaccinia Virus protein VP39"/>
    <property type="match status" value="1"/>
</dbReference>
<gene>
    <name evidence="1" type="ORF">V8G56_12885</name>
</gene>
<dbReference type="RefSeq" id="WP_395438864.1">
    <property type="nucleotide sequence ID" value="NZ_JBAWKC010000004.1"/>
</dbReference>